<dbReference type="Gene3D" id="3.40.50.450">
    <property type="match status" value="1"/>
</dbReference>
<evidence type="ECO:0000256" key="2">
    <source>
        <dbReference type="ARBA" id="ARBA00006763"/>
    </source>
</evidence>
<dbReference type="KEGG" id="arui:G6M88_25810"/>
<evidence type="ECO:0000313" key="6">
    <source>
        <dbReference type="Proteomes" id="UP000663912"/>
    </source>
</evidence>
<dbReference type="Pfam" id="PF03641">
    <property type="entry name" value="Lysine_decarbox"/>
    <property type="match status" value="1"/>
</dbReference>
<dbReference type="GO" id="GO:0009691">
    <property type="term" value="P:cytokinin biosynthetic process"/>
    <property type="evidence" value="ECO:0007669"/>
    <property type="project" value="UniProtKB-UniRule"/>
</dbReference>
<dbReference type="Proteomes" id="UP000822331">
    <property type="component" value="Unassembled WGS sequence"/>
</dbReference>
<dbReference type="SUPFAM" id="SSF102405">
    <property type="entry name" value="MCP/YpsA-like"/>
    <property type="match status" value="1"/>
</dbReference>
<dbReference type="GO" id="GO:0008714">
    <property type="term" value="F:AMP nucleosidase activity"/>
    <property type="evidence" value="ECO:0007669"/>
    <property type="project" value="UniProtKB-EC"/>
</dbReference>
<dbReference type="InterPro" id="IPR031100">
    <property type="entry name" value="LOG_fam"/>
</dbReference>
<dbReference type="PANTHER" id="PTHR31223">
    <property type="entry name" value="LOG FAMILY PROTEIN YJL055W"/>
    <property type="match status" value="1"/>
</dbReference>
<keyword evidence="3" id="KW-0203">Cytokinin biosynthesis</keyword>
<dbReference type="GO" id="GO:0005829">
    <property type="term" value="C:cytosol"/>
    <property type="evidence" value="ECO:0007669"/>
    <property type="project" value="TreeGrafter"/>
</dbReference>
<dbReference type="NCBIfam" id="TIGR00730">
    <property type="entry name" value="Rossman fold protein, TIGR00730 family"/>
    <property type="match status" value="1"/>
</dbReference>
<proteinExistence type="inferred from homology"/>
<name>A0AAE7REB9_9HYPH</name>
<keyword evidence="3" id="KW-0378">Hydrolase</keyword>
<reference evidence="4 7" key="1">
    <citation type="journal article" date="2020" name="Science">
        <title>Unexpected conservation and global transmission of agrobacterial virulence plasmids.</title>
        <authorList>
            <person name="Weisberg A.J."/>
            <person name="Davis E.W. 2nd"/>
            <person name="Tabima J."/>
            <person name="Belcher M.S."/>
            <person name="Miller M."/>
            <person name="Kuo C.H."/>
            <person name="Loper J.E."/>
            <person name="Grunwald N.J."/>
            <person name="Putnam M.L."/>
            <person name="Chang J.H."/>
        </authorList>
    </citation>
    <scope>NUCLEOTIDE SEQUENCE [LARGE SCALE GENOMIC DNA]</scope>
    <source>
        <strain evidence="4 7">A19/93</strain>
    </source>
</reference>
<dbReference type="EC" id="3.2.2.n1" evidence="3"/>
<dbReference type="AlphaFoldDB" id="A0AAE7REB9"/>
<reference evidence="5" key="2">
    <citation type="submission" date="2020-02" db="EMBL/GenBank/DDBJ databases">
        <title>Unexpected conservation and global transmission of agrobacterial virulence plasmids.</title>
        <authorList>
            <person name="Weisberg A.J."/>
            <person name="Davis E.W. II"/>
            <person name="Tabima J.R."/>
            <person name="Belcher M.S."/>
            <person name="Miller M."/>
            <person name="Kuo C.-H."/>
            <person name="Loper J.E."/>
            <person name="Grunwald N.J."/>
            <person name="Putnam M.L."/>
            <person name="Chang J.H."/>
        </authorList>
    </citation>
    <scope>NUCLEOTIDE SEQUENCE</scope>
    <source>
        <strain evidence="5">W2/73</strain>
        <plasmid evidence="5">pW2_73_4</plasmid>
    </source>
</reference>
<geneLocation type="plasmid" evidence="5 6">
    <name>pW2_73_4</name>
</geneLocation>
<evidence type="ECO:0000313" key="4">
    <source>
        <dbReference type="EMBL" id="NTF39942.1"/>
    </source>
</evidence>
<dbReference type="InterPro" id="IPR005269">
    <property type="entry name" value="LOG"/>
</dbReference>
<protein>
    <recommendedName>
        <fullName evidence="3">Cytokinin riboside 5'-monophosphate phosphoribohydrolase</fullName>
        <ecNumber evidence="3">3.2.2.n1</ecNumber>
    </recommendedName>
</protein>
<evidence type="ECO:0000313" key="7">
    <source>
        <dbReference type="Proteomes" id="UP000822331"/>
    </source>
</evidence>
<sequence length="225" mass="24272">MRTHSLPFNPIVRFDIVLGPTFHVLNKARGDDVQRICVFCGSSSGLTDQYLAAATGLGTLLADKGIGLVYGGAAVGLMGAVADAAMKAGGEVIGVIPKALVDREVAHTGLKDLRVVSSMHERKALMAELSDAFIAMPGGIGTFEEIFEVWTWTQLGSHAKPCALLNVGGFYDQLLGFLDHVVNESFMKSVHRDMLLVENDPMSLLARLETFVVPSETKWIGKNER</sequence>
<dbReference type="PANTHER" id="PTHR31223:SF70">
    <property type="entry name" value="LOG FAMILY PROTEIN YJL055W"/>
    <property type="match status" value="1"/>
</dbReference>
<dbReference type="EMBL" id="CP049211">
    <property type="protein sequence ID" value="QTG03861.1"/>
    <property type="molecule type" value="Genomic_DNA"/>
</dbReference>
<gene>
    <name evidence="4" type="ORF">G6L72_24990</name>
    <name evidence="5" type="ORF">G6M88_25810</name>
</gene>
<evidence type="ECO:0000256" key="1">
    <source>
        <dbReference type="ARBA" id="ARBA00000274"/>
    </source>
</evidence>
<dbReference type="EMBL" id="JAAMCP010000017">
    <property type="protein sequence ID" value="NTF39942.1"/>
    <property type="molecule type" value="Genomic_DNA"/>
</dbReference>
<keyword evidence="7" id="KW-1185">Reference proteome</keyword>
<comment type="catalytic activity">
    <reaction evidence="1">
        <text>AMP + H2O = D-ribose 5-phosphate + adenine</text>
        <dbReference type="Rhea" id="RHEA:20129"/>
        <dbReference type="ChEBI" id="CHEBI:15377"/>
        <dbReference type="ChEBI" id="CHEBI:16708"/>
        <dbReference type="ChEBI" id="CHEBI:78346"/>
        <dbReference type="ChEBI" id="CHEBI:456215"/>
        <dbReference type="EC" id="3.2.2.4"/>
    </reaction>
</comment>
<evidence type="ECO:0000313" key="5">
    <source>
        <dbReference type="EMBL" id="QTG03861.1"/>
    </source>
</evidence>
<evidence type="ECO:0000256" key="3">
    <source>
        <dbReference type="RuleBase" id="RU363015"/>
    </source>
</evidence>
<dbReference type="Proteomes" id="UP000663912">
    <property type="component" value="Plasmid pW2_73_4"/>
</dbReference>
<keyword evidence="5" id="KW-0614">Plasmid</keyword>
<comment type="similarity">
    <text evidence="2 3">Belongs to the LOG family.</text>
</comment>
<organism evidence="5 6">
    <name type="scientific">Agrobacterium rubi</name>
    <dbReference type="NCBI Taxonomy" id="28099"/>
    <lineage>
        <taxon>Bacteria</taxon>
        <taxon>Pseudomonadati</taxon>
        <taxon>Pseudomonadota</taxon>
        <taxon>Alphaproteobacteria</taxon>
        <taxon>Hyphomicrobiales</taxon>
        <taxon>Rhizobiaceae</taxon>
        <taxon>Rhizobium/Agrobacterium group</taxon>
        <taxon>Agrobacterium</taxon>
    </lineage>
</organism>
<accession>A0AAE7REB9</accession>